<protein>
    <submittedName>
        <fullName evidence="2">Small molecule-binding protein</fullName>
    </submittedName>
</protein>
<dbReference type="RefSeq" id="WP_069608563.1">
    <property type="nucleotide sequence ID" value="NZ_CP015217.1"/>
</dbReference>
<reference evidence="2 3" key="1">
    <citation type="submission" date="2016-04" db="EMBL/GenBank/DDBJ databases">
        <title>Complete genome seqeunce of Leptospira alstonii serovar Room22.</title>
        <authorList>
            <person name="Nally J.E."/>
            <person name="Bayles D.O."/>
            <person name="Hurley D."/>
            <person name="Fanning S."/>
            <person name="McMahon B.J."/>
            <person name="Arent Z."/>
        </authorList>
    </citation>
    <scope>NUCLEOTIDE SEQUENCE [LARGE SCALE GENOMIC DNA]</scope>
    <source>
        <strain evidence="2 3">GWTS #1</strain>
    </source>
</reference>
<dbReference type="PANTHER" id="PTHR15949:SF3">
    <property type="entry name" value="TESTIS-EXPRESSED PROTEIN 264"/>
    <property type="match status" value="1"/>
</dbReference>
<dbReference type="KEGG" id="laj:A0128_16835"/>
<dbReference type="Pfam" id="PF06445">
    <property type="entry name" value="GyrI-like"/>
    <property type="match status" value="1"/>
</dbReference>
<feature type="domain" description="AraC effector-binding" evidence="1">
    <location>
        <begin position="28"/>
        <end position="181"/>
    </location>
</feature>
<sequence length="181" mass="20789">MKILTFSTLILALCLFGFLFYMGVFDTVPVKEESRGPFYVLSHERIGDYRNVGITFETLQKELPAKGIHNFKLFGIYLDNPNEVPKEKLRCEVGAILTEPISKVPEGLSLELKMRTIPEKKYVLAEFPLKNFLSIFLGIYKVYPKVFQACEEKGCNLKGKHSMEIYEPLTEHKTTYLVPLD</sequence>
<evidence type="ECO:0000259" key="1">
    <source>
        <dbReference type="SMART" id="SM00871"/>
    </source>
</evidence>
<dbReference type="SMART" id="SM00871">
    <property type="entry name" value="AraC_E_bind"/>
    <property type="match status" value="1"/>
</dbReference>
<evidence type="ECO:0000313" key="3">
    <source>
        <dbReference type="Proteomes" id="UP000094197"/>
    </source>
</evidence>
<dbReference type="InterPro" id="IPR011256">
    <property type="entry name" value="Reg_factor_effector_dom_sf"/>
</dbReference>
<keyword evidence="3" id="KW-1185">Reference proteome</keyword>
<dbReference type="InterPro" id="IPR010499">
    <property type="entry name" value="AraC_E-bd"/>
</dbReference>
<dbReference type="PANTHER" id="PTHR15949">
    <property type="entry name" value="TESTIS-EXPRESSED PROTEIN 264"/>
    <property type="match status" value="1"/>
</dbReference>
<proteinExistence type="predicted"/>
<dbReference type="SUPFAM" id="SSF55136">
    <property type="entry name" value="Probable bacterial effector-binding domain"/>
    <property type="match status" value="1"/>
</dbReference>
<accession>A0A1D7V0K9</accession>
<dbReference type="Gene3D" id="3.20.80.10">
    <property type="entry name" value="Regulatory factor, effector binding domain"/>
    <property type="match status" value="1"/>
</dbReference>
<dbReference type="EMBL" id="CP015217">
    <property type="protein sequence ID" value="AOP35360.1"/>
    <property type="molecule type" value="Genomic_DNA"/>
</dbReference>
<dbReference type="OrthoDB" id="282744at2"/>
<dbReference type="AlphaFoldDB" id="A0A1D7V0K9"/>
<evidence type="ECO:0000313" key="2">
    <source>
        <dbReference type="EMBL" id="AOP35360.1"/>
    </source>
</evidence>
<organism evidence="2 3">
    <name type="scientific">Leptospira tipperaryensis</name>
    <dbReference type="NCBI Taxonomy" id="2564040"/>
    <lineage>
        <taxon>Bacteria</taxon>
        <taxon>Pseudomonadati</taxon>
        <taxon>Spirochaetota</taxon>
        <taxon>Spirochaetia</taxon>
        <taxon>Leptospirales</taxon>
        <taxon>Leptospiraceae</taxon>
        <taxon>Leptospira</taxon>
    </lineage>
</organism>
<gene>
    <name evidence="2" type="ORF">A0128_16835</name>
</gene>
<name>A0A1D7V0K9_9LEPT</name>
<dbReference type="Proteomes" id="UP000094197">
    <property type="component" value="Chromosome 1"/>
</dbReference>
<dbReference type="InterPro" id="IPR029442">
    <property type="entry name" value="GyrI-like"/>
</dbReference>